<evidence type="ECO:0000256" key="3">
    <source>
        <dbReference type="ARBA" id="ARBA00022448"/>
    </source>
</evidence>
<evidence type="ECO:0000256" key="4">
    <source>
        <dbReference type="ARBA" id="ARBA00022538"/>
    </source>
</evidence>
<proteinExistence type="inferred from homology"/>
<evidence type="ECO:0000256" key="10">
    <source>
        <dbReference type="ARBA" id="ARBA00022989"/>
    </source>
</evidence>
<dbReference type="FunFam" id="1.10.287.70:FF:000139">
    <property type="entry name" value="Potassium channel SKOR"/>
    <property type="match status" value="1"/>
</dbReference>
<dbReference type="Proteomes" id="UP001237642">
    <property type="component" value="Unassembled WGS sequence"/>
</dbReference>
<keyword evidence="8 16" id="KW-0851">Voltage-gated channel</keyword>
<dbReference type="PANTHER" id="PTHR45743">
    <property type="entry name" value="POTASSIUM CHANNEL AKT1"/>
    <property type="match status" value="1"/>
</dbReference>
<evidence type="ECO:0000256" key="2">
    <source>
        <dbReference type="ARBA" id="ARBA00007929"/>
    </source>
</evidence>
<evidence type="ECO:0000256" key="15">
    <source>
        <dbReference type="PROSITE-ProRule" id="PRU00023"/>
    </source>
</evidence>
<feature type="transmembrane region" description="Helical" evidence="16">
    <location>
        <begin position="126"/>
        <end position="144"/>
    </location>
</feature>
<dbReference type="InterPro" id="IPR000595">
    <property type="entry name" value="cNMP-bd_dom"/>
</dbReference>
<comment type="caution">
    <text evidence="20">The sequence shown here is derived from an EMBL/GenBank/DDBJ whole genome shotgun (WGS) entry which is preliminary data.</text>
</comment>
<dbReference type="SUPFAM" id="SSF51206">
    <property type="entry name" value="cAMP-binding domain-like"/>
    <property type="match status" value="1"/>
</dbReference>
<evidence type="ECO:0000259" key="18">
    <source>
        <dbReference type="PROSITE" id="PS50042"/>
    </source>
</evidence>
<dbReference type="Gene3D" id="1.25.40.20">
    <property type="entry name" value="Ankyrin repeat-containing domain"/>
    <property type="match status" value="2"/>
</dbReference>
<dbReference type="PROSITE" id="PS50297">
    <property type="entry name" value="ANK_REP_REGION"/>
    <property type="match status" value="3"/>
</dbReference>
<feature type="domain" description="KHA" evidence="19">
    <location>
        <begin position="759"/>
        <end position="831"/>
    </location>
</feature>
<dbReference type="Pfam" id="PF00520">
    <property type="entry name" value="Ion_trans"/>
    <property type="match status" value="1"/>
</dbReference>
<feature type="domain" description="Cyclic nucleotide-binding" evidence="18">
    <location>
        <begin position="410"/>
        <end position="530"/>
    </location>
</feature>
<evidence type="ECO:0000256" key="16">
    <source>
        <dbReference type="RuleBase" id="RU369015"/>
    </source>
</evidence>
<dbReference type="SUPFAM" id="SSF81324">
    <property type="entry name" value="Voltage-gated potassium channels"/>
    <property type="match status" value="1"/>
</dbReference>
<evidence type="ECO:0000256" key="13">
    <source>
        <dbReference type="ARBA" id="ARBA00023136"/>
    </source>
</evidence>
<evidence type="ECO:0000313" key="20">
    <source>
        <dbReference type="EMBL" id="KAK1370794.1"/>
    </source>
</evidence>
<keyword evidence="6" id="KW-0677">Repeat</keyword>
<accession>A0AAD8HP90</accession>
<dbReference type="InterPro" id="IPR036770">
    <property type="entry name" value="Ankyrin_rpt-contain_sf"/>
</dbReference>
<feature type="transmembrane region" description="Helical" evidence="16">
    <location>
        <begin position="95"/>
        <end position="114"/>
    </location>
</feature>
<reference evidence="20" key="1">
    <citation type="submission" date="2023-02" db="EMBL/GenBank/DDBJ databases">
        <title>Genome of toxic invasive species Heracleum sosnowskyi carries increased number of genes despite the absence of recent whole-genome duplications.</title>
        <authorList>
            <person name="Schelkunov M."/>
            <person name="Shtratnikova V."/>
            <person name="Makarenko M."/>
            <person name="Klepikova A."/>
            <person name="Omelchenko D."/>
            <person name="Novikova G."/>
            <person name="Obukhova E."/>
            <person name="Bogdanov V."/>
            <person name="Penin A."/>
            <person name="Logacheva M."/>
        </authorList>
    </citation>
    <scope>NUCLEOTIDE SEQUENCE</scope>
    <source>
        <strain evidence="20">Hsosn_3</strain>
        <tissue evidence="20">Leaf</tissue>
    </source>
</reference>
<dbReference type="AlphaFoldDB" id="A0AAD8HP90"/>
<keyword evidence="7 16" id="KW-0631">Potassium channel</keyword>
<reference evidence="20" key="2">
    <citation type="submission" date="2023-05" db="EMBL/GenBank/DDBJ databases">
        <authorList>
            <person name="Schelkunov M.I."/>
        </authorList>
    </citation>
    <scope>NUCLEOTIDE SEQUENCE</scope>
    <source>
        <strain evidence="20">Hsosn_3</strain>
        <tissue evidence="20">Leaf</tissue>
    </source>
</reference>
<protein>
    <recommendedName>
        <fullName evidence="16">Potassium channel</fullName>
    </recommendedName>
</protein>
<sequence>MNETLSDETSLSEKKLRSDEEDEEFEYDIKNLRDEIHTARHDQYLSRISSELQHGSTCSSRRSNSNDGFFARLFDLSQDFCLHPNNRWYCVWEKFIVLYAIYSSFFTPFEFGFFRGLPQNLFLLDIFGQIAFVCDMILQFFVAYRDNMTYKMIYNRSAIALRYLKSYFIVDLLGCLPWDILYKASGNNEEVRFLLWIRLIRTRKVLAFLHKLEKDIRINYLFCRILKLLVVEIYCTHTAACIFYYLATSLPVDREGYTWIGSLKLGDYSYSHFREIDIWRRYVTSLYFAIVTMSTVGYGDIHAVNSREMIFVIIYVSFDMVLGAYLIGNITALIVKGSKTERYRDKMSDIFKYLSRNKLGKDIRTLIKDHLRLQYECSYTDAKVLQDLPISIRAKISQNLYKPYVENVSLFKTCSAEFINQIVTRVCEEFFFPGELIMEQGDAVDQIYIVCHGVLEEVSIGDDGAEETFSLLKPSSLFGVVSILCNIPQPYTIRVRDLCRLLRLEKQLFSNILQIYVDDEQRIITNIREGRAQLHVKQLESDITFHIVKREAELATQVNSAAYYGDLLQLKGLIRAGADPNKKDYSGRSPLHIAATRGYEDIMLFLIQESVDVNIIDNYGNTPLFEAIKGGHDHVASLLIKEGAILKIDDAGTFLCTTVARGNVNFIKMALSSGVDPNSIDYDHRTPLHVAASQGFYLLANLLLEAGASVLLKDRWGNTALDEGKISGNKHLIELLEEAKSIQLSEFSDNSQAKLPTKKCTVFPFHPWKPMDSDCYGVILWVPRTIDELIETAAKKLKRSPNSFIVSEDAGKLFDVDMITDGQKLYLVNES</sequence>
<comment type="function">
    <text evidence="16">Potassium channel.</text>
</comment>
<keyword evidence="13 16" id="KW-0472">Membrane</keyword>
<dbReference type="GO" id="GO:0034702">
    <property type="term" value="C:monoatomic ion channel complex"/>
    <property type="evidence" value="ECO:0007669"/>
    <property type="project" value="UniProtKB-KW"/>
</dbReference>
<comment type="subunit">
    <text evidence="16">The potassium channel is composed of a homo- or heterotetrameric complex of pore-forming subunits.</text>
</comment>
<feature type="transmembrane region" description="Helical" evidence="16">
    <location>
        <begin position="225"/>
        <end position="247"/>
    </location>
</feature>
<keyword evidence="14 16" id="KW-0407">Ion channel</keyword>
<evidence type="ECO:0000256" key="12">
    <source>
        <dbReference type="ARBA" id="ARBA00023065"/>
    </source>
</evidence>
<keyword evidence="11 15" id="KW-0040">ANK repeat</keyword>
<feature type="repeat" description="ANK" evidence="15">
    <location>
        <begin position="683"/>
        <end position="715"/>
    </location>
</feature>
<name>A0AAD8HP90_9APIA</name>
<dbReference type="InterPro" id="IPR003938">
    <property type="entry name" value="K_chnl_volt-dep_EAG/ELK/ERG"/>
</dbReference>
<dbReference type="InterPro" id="IPR018490">
    <property type="entry name" value="cNMP-bd_dom_sf"/>
</dbReference>
<comment type="similarity">
    <text evidence="2 16">Belongs to the potassium channel family. Plant (TC 1.A.1.4) subfamily.</text>
</comment>
<keyword evidence="21" id="KW-1185">Reference proteome</keyword>
<dbReference type="InterPro" id="IPR005821">
    <property type="entry name" value="Ion_trans_dom"/>
</dbReference>
<evidence type="ECO:0000256" key="11">
    <source>
        <dbReference type="ARBA" id="ARBA00023043"/>
    </source>
</evidence>
<evidence type="ECO:0000259" key="19">
    <source>
        <dbReference type="PROSITE" id="PS51490"/>
    </source>
</evidence>
<evidence type="ECO:0000256" key="6">
    <source>
        <dbReference type="ARBA" id="ARBA00022737"/>
    </source>
</evidence>
<gene>
    <name evidence="20" type="ORF">POM88_036886</name>
</gene>
<dbReference type="PANTHER" id="PTHR45743:SF3">
    <property type="entry name" value="POTASSIUM CHANNEL SKOR"/>
    <property type="match status" value="1"/>
</dbReference>
<dbReference type="PROSITE" id="PS50042">
    <property type="entry name" value="CNMP_BINDING_3"/>
    <property type="match status" value="1"/>
</dbReference>
<evidence type="ECO:0000256" key="9">
    <source>
        <dbReference type="ARBA" id="ARBA00022958"/>
    </source>
</evidence>
<dbReference type="InterPro" id="IPR021789">
    <property type="entry name" value="KHA_dom"/>
</dbReference>
<dbReference type="FunFam" id="2.60.120.10:FF:000074">
    <property type="entry name" value="Potassium channel KAT2"/>
    <property type="match status" value="1"/>
</dbReference>
<evidence type="ECO:0000256" key="17">
    <source>
        <dbReference type="SAM" id="MobiDB-lite"/>
    </source>
</evidence>
<feature type="repeat" description="ANK" evidence="15">
    <location>
        <begin position="619"/>
        <end position="651"/>
    </location>
</feature>
<dbReference type="EMBL" id="JAUIZM010000008">
    <property type="protein sequence ID" value="KAK1370794.1"/>
    <property type="molecule type" value="Genomic_DNA"/>
</dbReference>
<dbReference type="Pfam" id="PF12796">
    <property type="entry name" value="Ank_2"/>
    <property type="match status" value="2"/>
</dbReference>
<dbReference type="PROSITE" id="PS50088">
    <property type="entry name" value="ANK_REPEAT"/>
    <property type="match status" value="3"/>
</dbReference>
<dbReference type="InterPro" id="IPR014710">
    <property type="entry name" value="RmlC-like_jellyroll"/>
</dbReference>
<feature type="repeat" description="ANK" evidence="15">
    <location>
        <begin position="586"/>
        <end position="618"/>
    </location>
</feature>
<comment type="domain">
    <text evidence="16">The KHA domain (rich in hydrophobic and acidic residues) present in the C-terminal part is likely to be important for tetramerization.</text>
</comment>
<dbReference type="PROSITE" id="PS51490">
    <property type="entry name" value="KHA"/>
    <property type="match status" value="1"/>
</dbReference>
<dbReference type="PRINTS" id="PR01415">
    <property type="entry name" value="ANKYRIN"/>
</dbReference>
<keyword evidence="3 16" id="KW-0813">Transport</keyword>
<evidence type="ECO:0000256" key="1">
    <source>
        <dbReference type="ARBA" id="ARBA00004141"/>
    </source>
</evidence>
<comment type="caution">
    <text evidence="16">Lacks conserved residue(s) required for the propagation of feature annotation.</text>
</comment>
<dbReference type="SMART" id="SM00100">
    <property type="entry name" value="cNMP"/>
    <property type="match status" value="1"/>
</dbReference>
<dbReference type="PRINTS" id="PR01463">
    <property type="entry name" value="EAGCHANLFMLY"/>
</dbReference>
<dbReference type="InterPro" id="IPR002110">
    <property type="entry name" value="Ankyrin_rpt"/>
</dbReference>
<dbReference type="SMART" id="SM00248">
    <property type="entry name" value="ANK"/>
    <property type="match status" value="5"/>
</dbReference>
<evidence type="ECO:0000313" key="21">
    <source>
        <dbReference type="Proteomes" id="UP001237642"/>
    </source>
</evidence>
<dbReference type="Gene3D" id="1.10.287.630">
    <property type="entry name" value="Helix hairpin bin"/>
    <property type="match status" value="1"/>
</dbReference>
<dbReference type="Pfam" id="PF00027">
    <property type="entry name" value="cNMP_binding"/>
    <property type="match status" value="1"/>
</dbReference>
<dbReference type="Pfam" id="PF11834">
    <property type="entry name" value="KHA"/>
    <property type="match status" value="1"/>
</dbReference>
<feature type="transmembrane region" description="Helical" evidence="16">
    <location>
        <begin position="310"/>
        <end position="335"/>
    </location>
</feature>
<dbReference type="Gene3D" id="1.10.287.70">
    <property type="match status" value="1"/>
</dbReference>
<evidence type="ECO:0000256" key="5">
    <source>
        <dbReference type="ARBA" id="ARBA00022692"/>
    </source>
</evidence>
<feature type="transmembrane region" description="Helical" evidence="16">
    <location>
        <begin position="278"/>
        <end position="298"/>
    </location>
</feature>
<evidence type="ECO:0000256" key="7">
    <source>
        <dbReference type="ARBA" id="ARBA00022826"/>
    </source>
</evidence>
<dbReference type="InterPro" id="IPR045319">
    <property type="entry name" value="KAT/AKT"/>
</dbReference>
<keyword evidence="9 16" id="KW-0630">Potassium</keyword>
<keyword evidence="4 16" id="KW-0633">Potassium transport</keyword>
<comment type="domain">
    <text evidence="16">The segment S4 is probably the voltage-sensor and is characterized by a series of positively charged amino acids. The pore-forming region H5 is enclosed by the transmembrane segments S5 and S6 in the Shaker-type (1P/6TM) and contains the GYGD signature motif which seems to be involved in potassium selectivity.</text>
</comment>
<dbReference type="SUPFAM" id="SSF48403">
    <property type="entry name" value="Ankyrin repeat"/>
    <property type="match status" value="1"/>
</dbReference>
<organism evidence="20 21">
    <name type="scientific">Heracleum sosnowskyi</name>
    <dbReference type="NCBI Taxonomy" id="360622"/>
    <lineage>
        <taxon>Eukaryota</taxon>
        <taxon>Viridiplantae</taxon>
        <taxon>Streptophyta</taxon>
        <taxon>Embryophyta</taxon>
        <taxon>Tracheophyta</taxon>
        <taxon>Spermatophyta</taxon>
        <taxon>Magnoliopsida</taxon>
        <taxon>eudicotyledons</taxon>
        <taxon>Gunneridae</taxon>
        <taxon>Pentapetalae</taxon>
        <taxon>asterids</taxon>
        <taxon>campanulids</taxon>
        <taxon>Apiales</taxon>
        <taxon>Apiaceae</taxon>
        <taxon>Apioideae</taxon>
        <taxon>apioid superclade</taxon>
        <taxon>Tordylieae</taxon>
        <taxon>Tordyliinae</taxon>
        <taxon>Heracleum</taxon>
    </lineage>
</organism>
<dbReference type="CDD" id="cd00038">
    <property type="entry name" value="CAP_ED"/>
    <property type="match status" value="1"/>
</dbReference>
<dbReference type="GO" id="GO:0005249">
    <property type="term" value="F:voltage-gated potassium channel activity"/>
    <property type="evidence" value="ECO:0007669"/>
    <property type="project" value="UniProtKB-UniRule"/>
</dbReference>
<feature type="region of interest" description="Disordered" evidence="17">
    <location>
        <begin position="1"/>
        <end position="23"/>
    </location>
</feature>
<dbReference type="Gene3D" id="2.60.120.10">
    <property type="entry name" value="Jelly Rolls"/>
    <property type="match status" value="1"/>
</dbReference>
<evidence type="ECO:0000256" key="14">
    <source>
        <dbReference type="ARBA" id="ARBA00023303"/>
    </source>
</evidence>
<keyword evidence="10 16" id="KW-1133">Transmembrane helix</keyword>
<keyword evidence="5 16" id="KW-0812">Transmembrane</keyword>
<evidence type="ECO:0000256" key="8">
    <source>
        <dbReference type="ARBA" id="ARBA00022882"/>
    </source>
</evidence>
<comment type="subcellular location">
    <subcellularLocation>
        <location evidence="1 16">Membrane</location>
        <topology evidence="1 16">Multi-pass membrane protein</topology>
    </subcellularLocation>
</comment>
<keyword evidence="12 16" id="KW-0406">Ion transport</keyword>